<evidence type="ECO:0000313" key="2">
    <source>
        <dbReference type="EMBL" id="MCW1148167.1"/>
    </source>
</evidence>
<dbReference type="InterPro" id="IPR026341">
    <property type="entry name" value="T9SS_type_B"/>
</dbReference>
<reference evidence="2" key="1">
    <citation type="submission" date="2022-10" db="EMBL/GenBank/DDBJ databases">
        <title>Flavobacterium sp. nov., a bacterium isolated from lake sediment.</title>
        <authorList>
            <person name="Qu J.-H."/>
        </authorList>
    </citation>
    <scope>NUCLEOTIDE SEQUENCE</scope>
    <source>
        <strain evidence="2">TH16-21</strain>
    </source>
</reference>
<dbReference type="RefSeq" id="WP_264368944.1">
    <property type="nucleotide sequence ID" value="NZ_JAPCIO010000004.1"/>
</dbReference>
<sequence length="1162" mass="128095">MRKFVVFFLLICQFGFSQLSDFTLSVVVSHETCQGNGVLNFSVQNTSPGATITYSVYLASNLINPISVTQSNSLAGLNAGNYVVIATQYLNGDSNSTQQQATINNNLNPLTFIITEQNVKCGNDGVLTATVTSGIPVSYEIISGPVIFSPQTSNVFSGLPVGNYAIRVFDNCGNGVVNSFALTQQYTPVLLYSEIDSNLTCNTVTIGVEGNFSNSNLAFPLQLEIIVYPPNNGTPIIYSQTIATPFPFAVEQVIQRFDGDYYYDIRVVDRCGIETRKNQNLLNKDLKLNFDIFSGCVAKLQLLVENAVANYTINFISTPSNFNPSFSYNYHPGPYTINDPLFQNAYDGIYTIQIIDSCNKIVTRSITVQNPEIPIERFVSSDGCGTISFFSNPISDISFISVHLISAPATYTGVVPSDLSSFIITITNAQNLTSSSWTNLGYVPGVYVFQILDSCGNLHNLTITVPPAVPGGFYSYQYPGCDIGMGSVNGNFAGSGGNIYRIGSIKVITAPSNFPFPLPYEITDFSNSSFNLINVPQGDYTIQMTNTCGNVQTNIINVVGYYENETSLIVDQLCSSFNFIFEHQGNGVSIRYGLQKLDDATGNWVNPINGEQIINNVITGSNFYSINHNSYNNNLPFTGKFRIIKVYSKLPAGTNCIRIIKEFEVLRNPKIVDYDIINCTDGQTIVSLEAIGIGQLIYRIVRKENISYIVNNGTDNVFLNLTPALYDFEVEDACGNVLTQQIQILDNVPMQVIPNLCENQLSTLSLPNFAFLQYEWWKDGSPSVILSNSNVLTFNPFNFVSDGGIYYVRITHIGRPNSCLNSIISYTISNQLENPQAGLDTTVNFCNSRSVLNLNNYLSGTFNTNGTWTEITSSNSIVNNGIWNATSVPFGSYQFKYEVSGFCSVIDNAIITINLNEKPVLNIATNFYELCSGENLLIDSGVGDSNFDFLWTGPNGFTSTDEVIQINTIQDNSEGTYSLLVSNNGCNSDVFDFTVKVNTVLDFYIEETCQNNVKTLTAIPINGSFNLDEIQFIWTGPNGFTSAINPIQLQGQTTGNYDVTIQNNTCQISKSIVVESLACSIPSGVSSNGDGLNDFFDLSGFDVDNLKIFNRYGREVYSKEDYEREWYGQDFNGHMLPAATYYYYVKLADGVEKTGWVYLTID</sequence>
<dbReference type="InterPro" id="IPR013783">
    <property type="entry name" value="Ig-like_fold"/>
</dbReference>
<keyword evidence="1" id="KW-0732">Signal</keyword>
<feature type="signal peptide" evidence="1">
    <location>
        <begin position="1"/>
        <end position="19"/>
    </location>
</feature>
<dbReference type="Proteomes" id="UP001165677">
    <property type="component" value="Unassembled WGS sequence"/>
</dbReference>
<dbReference type="Gene3D" id="2.60.40.10">
    <property type="entry name" value="Immunoglobulins"/>
    <property type="match status" value="1"/>
</dbReference>
<gene>
    <name evidence="2" type="ORF">OJ995_08040</name>
</gene>
<evidence type="ECO:0000256" key="1">
    <source>
        <dbReference type="SAM" id="SignalP"/>
    </source>
</evidence>
<protein>
    <submittedName>
        <fullName evidence="2">Gliding motility-associated C-terminal domain-containing protein</fullName>
    </submittedName>
</protein>
<evidence type="ECO:0000313" key="3">
    <source>
        <dbReference type="Proteomes" id="UP001165677"/>
    </source>
</evidence>
<dbReference type="Pfam" id="PF13585">
    <property type="entry name" value="CHU_C"/>
    <property type="match status" value="1"/>
</dbReference>
<dbReference type="EMBL" id="JAPCIO010000004">
    <property type="protein sequence ID" value="MCW1148167.1"/>
    <property type="molecule type" value="Genomic_DNA"/>
</dbReference>
<name>A0ABT3EHX9_9FLAO</name>
<proteinExistence type="predicted"/>
<accession>A0ABT3EHX9</accession>
<comment type="caution">
    <text evidence="2">The sequence shown here is derived from an EMBL/GenBank/DDBJ whole genome shotgun (WGS) entry which is preliminary data.</text>
</comment>
<keyword evidence="3" id="KW-1185">Reference proteome</keyword>
<feature type="chain" id="PRO_5045092383" evidence="1">
    <location>
        <begin position="20"/>
        <end position="1162"/>
    </location>
</feature>
<organism evidence="2 3">
    <name type="scientific">Flavobacterium lacisediminis</name>
    <dbReference type="NCBI Taxonomy" id="2989705"/>
    <lineage>
        <taxon>Bacteria</taxon>
        <taxon>Pseudomonadati</taxon>
        <taxon>Bacteroidota</taxon>
        <taxon>Flavobacteriia</taxon>
        <taxon>Flavobacteriales</taxon>
        <taxon>Flavobacteriaceae</taxon>
        <taxon>Flavobacterium</taxon>
    </lineage>
</organism>
<dbReference type="NCBIfam" id="TIGR04131">
    <property type="entry name" value="Bac_Flav_CTERM"/>
    <property type="match status" value="1"/>
</dbReference>